<evidence type="ECO:0000313" key="1">
    <source>
        <dbReference type="EMBL" id="APA14449.1"/>
    </source>
</evidence>
<dbReference type="InterPro" id="IPR013083">
    <property type="entry name" value="Znf_RING/FYVE/PHD"/>
</dbReference>
<dbReference type="SUPFAM" id="SSF57850">
    <property type="entry name" value="RING/U-box"/>
    <property type="match status" value="1"/>
</dbReference>
<dbReference type="KEGG" id="ssl:SS1G_06341"/>
<name>A0A1D9QHU2_SCLS1</name>
<proteinExistence type="predicted"/>
<dbReference type="RefSeq" id="XP_001592102.1">
    <property type="nucleotide sequence ID" value="XM_001592052.1"/>
</dbReference>
<protein>
    <recommendedName>
        <fullName evidence="3">RING-type domain-containing protein</fullName>
    </recommendedName>
</protein>
<organism evidence="1 2">
    <name type="scientific">Sclerotinia sclerotiorum (strain ATCC 18683 / 1980 / Ss-1)</name>
    <name type="common">White mold</name>
    <name type="synonym">Whetzelinia sclerotiorum</name>
    <dbReference type="NCBI Taxonomy" id="665079"/>
    <lineage>
        <taxon>Eukaryota</taxon>
        <taxon>Fungi</taxon>
        <taxon>Dikarya</taxon>
        <taxon>Ascomycota</taxon>
        <taxon>Pezizomycotina</taxon>
        <taxon>Leotiomycetes</taxon>
        <taxon>Helotiales</taxon>
        <taxon>Sclerotiniaceae</taxon>
        <taxon>Sclerotinia</taxon>
    </lineage>
</organism>
<sequence>MRGWYLAQQNYHPGQLGSGIPSVGRRYLFDEKDVNPEILAPVLFADAPPDEFYGICRLLLSDREACGPNGLRRVFCGVHIYHHDCIVPWFREGGGQHVTCPTCRARRHLLRPPVHEWQIPRVQEEGD</sequence>
<evidence type="ECO:0000313" key="2">
    <source>
        <dbReference type="Proteomes" id="UP000177798"/>
    </source>
</evidence>
<accession>A0A1D9QHU2</accession>
<dbReference type="AlphaFoldDB" id="A0A1D9QHU2"/>
<dbReference type="VEuPathDB" id="FungiDB:sscle_13g092190"/>
<dbReference type="EMBL" id="CP017826">
    <property type="protein sequence ID" value="APA14449.1"/>
    <property type="molecule type" value="Genomic_DNA"/>
</dbReference>
<dbReference type="Proteomes" id="UP000177798">
    <property type="component" value="Chromosome 13"/>
</dbReference>
<gene>
    <name evidence="1" type="ORF">sscle_13g092190</name>
</gene>
<reference evidence="2" key="1">
    <citation type="journal article" date="2017" name="Genome Biol. Evol.">
        <title>The complete genome sequence of the phytopathogenic fungus Sclerotinia sclerotiorum reveals insights into the genome architecture of broad host range pathogens.</title>
        <authorList>
            <person name="Derbyshire M."/>
            <person name="Denton-Giles M."/>
            <person name="Hegedus D."/>
            <person name="Seifbarghy S."/>
            <person name="Rollins J."/>
            <person name="van Kan J."/>
            <person name="Seidl M.F."/>
            <person name="Faino L."/>
            <person name="Mbengue M."/>
            <person name="Navaud O."/>
            <person name="Raffaele S."/>
            <person name="Hammond-Kosack K."/>
            <person name="Heard S."/>
            <person name="Oliver R."/>
        </authorList>
    </citation>
    <scope>NUCLEOTIDE SEQUENCE [LARGE SCALE GENOMIC DNA]</scope>
    <source>
        <strain evidence="2">ATCC 18683 / 1980 / Ss-1</strain>
    </source>
</reference>
<evidence type="ECO:0008006" key="3">
    <source>
        <dbReference type="Google" id="ProtNLM"/>
    </source>
</evidence>
<dbReference type="Gene3D" id="3.30.40.10">
    <property type="entry name" value="Zinc/RING finger domain, C3HC4 (zinc finger)"/>
    <property type="match status" value="1"/>
</dbReference>
<dbReference type="OrthoDB" id="8062037at2759"/>